<gene>
    <name evidence="4" type="ORF">AA20_05290</name>
</gene>
<evidence type="ECO:0000313" key="4">
    <source>
        <dbReference type="EMBL" id="KLE00696.1"/>
    </source>
</evidence>
<feature type="domain" description="AMP-dependent synthetase/ligase" evidence="3">
    <location>
        <begin position="13"/>
        <end position="339"/>
    </location>
</feature>
<evidence type="ECO:0000256" key="1">
    <source>
        <dbReference type="ARBA" id="ARBA00022450"/>
    </source>
</evidence>
<dbReference type="EMBL" id="JAIQ01000082">
    <property type="protein sequence ID" value="KLE00696.1"/>
    <property type="molecule type" value="Genomic_DNA"/>
</dbReference>
<evidence type="ECO:0000256" key="2">
    <source>
        <dbReference type="ARBA" id="ARBA00022553"/>
    </source>
</evidence>
<sequence>MRFDFKLLDFVECEKDSQKLAVCGSNKDLTWNEFKSEVELFKEKLLKYNLPKGHPVIIYGHKEVEFIVSMVACMSLGYPYIPIDTIYPKERVDKIFGIVKSSIIIDIIENKIDFDEKNLSTTYFLDDPIIYIIFTSGSTGEPKGVQITQNSILDFQNWLNNDFGLPQNSVFMNQAPFSFDLSVYELVGFLSFGGTIVLNSKDTIENHLEYFERLKKYACNVWVSTPSFISKLLLSSEFVEDNIKSLKTFLFCGEVLPSTTVKRIKNNFPNSKVLNTYGPTEATVATTIVEITPEILEKYSKSLPVGYVKPGTVINLLDIDSENIGEMEIVGDNVSIGYFNNEELNKQKFEKKYEKRSFRTGDFGYFEDNLLFFANRKDELIKLHGFRIELGEIDKELTNNEFIEEAITIPLKRGNEVVKLISFIVSKNDLDIEKLKKDISKNLPYYMVPSDIIILDKFSYNANHKIDKNELINIYKNM</sequence>
<dbReference type="Pfam" id="PF00501">
    <property type="entry name" value="AMP-binding"/>
    <property type="match status" value="1"/>
</dbReference>
<dbReference type="PANTHER" id="PTHR44845:SF6">
    <property type="entry name" value="BETA-ALANINE-ACTIVATING ENZYME"/>
    <property type="match status" value="1"/>
</dbReference>
<dbReference type="InterPro" id="IPR045851">
    <property type="entry name" value="AMP-bd_C_sf"/>
</dbReference>
<keyword evidence="4" id="KW-0436">Ligase</keyword>
<comment type="caution">
    <text evidence="4">The sequence shown here is derived from an EMBL/GenBank/DDBJ whole genome shotgun (WGS) entry which is preliminary data.</text>
</comment>
<dbReference type="InterPro" id="IPR020845">
    <property type="entry name" value="AMP-binding_CS"/>
</dbReference>
<keyword evidence="1" id="KW-0596">Phosphopantetheine</keyword>
<evidence type="ECO:0000313" key="5">
    <source>
        <dbReference type="Proteomes" id="UP000035514"/>
    </source>
</evidence>
<evidence type="ECO:0000259" key="3">
    <source>
        <dbReference type="Pfam" id="PF00501"/>
    </source>
</evidence>
<dbReference type="PROSITE" id="PS00455">
    <property type="entry name" value="AMP_BINDING"/>
    <property type="match status" value="1"/>
</dbReference>
<reference evidence="4 5" key="1">
    <citation type="submission" date="2014-01" db="EMBL/GenBank/DDBJ databases">
        <title>Development of a Comparative Genomic Fingerprinting Assay for High Resolution Genotyping of Arcobacter butzleri.</title>
        <authorList>
            <person name="Webb A.L."/>
            <person name="Inglis G.D."/>
            <person name="Kruczkiewicz P."/>
            <person name="Selinger L.B."/>
            <person name="Taboada E.N."/>
        </authorList>
    </citation>
    <scope>NUCLEOTIDE SEQUENCE [LARGE SCALE GENOMIC DNA]</scope>
    <source>
        <strain evidence="4 5">L348</strain>
    </source>
</reference>
<dbReference type="AlphaFoldDB" id="A0A0G9K2K2"/>
<dbReference type="PANTHER" id="PTHR44845">
    <property type="entry name" value="CARRIER DOMAIN-CONTAINING PROTEIN"/>
    <property type="match status" value="1"/>
</dbReference>
<protein>
    <submittedName>
        <fullName evidence="4">D-alanine--D-alanine ligase</fullName>
    </submittedName>
</protein>
<dbReference type="Gene3D" id="3.40.50.12780">
    <property type="entry name" value="N-terminal domain of ligase-like"/>
    <property type="match status" value="1"/>
</dbReference>
<name>A0A0G9K2K2_9BACT</name>
<accession>A0A0G9K2K2</accession>
<dbReference type="InterPro" id="IPR000873">
    <property type="entry name" value="AMP-dep_synth/lig_dom"/>
</dbReference>
<keyword evidence="2" id="KW-0597">Phosphoprotein</keyword>
<dbReference type="InterPro" id="IPR042099">
    <property type="entry name" value="ANL_N_sf"/>
</dbReference>
<dbReference type="RefSeq" id="WP_046996583.1">
    <property type="nucleotide sequence ID" value="NZ_JAIQ01000082.1"/>
</dbReference>
<dbReference type="Gene3D" id="3.30.300.30">
    <property type="match status" value="1"/>
</dbReference>
<dbReference type="GO" id="GO:0016874">
    <property type="term" value="F:ligase activity"/>
    <property type="evidence" value="ECO:0007669"/>
    <property type="project" value="UniProtKB-KW"/>
</dbReference>
<dbReference type="PATRIC" id="fig|1447256.3.peg.1028"/>
<dbReference type="Proteomes" id="UP000035514">
    <property type="component" value="Unassembled WGS sequence"/>
</dbReference>
<organism evidence="4 5">
    <name type="scientific">Aliarcobacter butzleri L348</name>
    <dbReference type="NCBI Taxonomy" id="1447256"/>
    <lineage>
        <taxon>Bacteria</taxon>
        <taxon>Pseudomonadati</taxon>
        <taxon>Campylobacterota</taxon>
        <taxon>Epsilonproteobacteria</taxon>
        <taxon>Campylobacterales</taxon>
        <taxon>Arcobacteraceae</taxon>
        <taxon>Aliarcobacter</taxon>
    </lineage>
</organism>
<proteinExistence type="predicted"/>
<dbReference type="SUPFAM" id="SSF56801">
    <property type="entry name" value="Acetyl-CoA synthetase-like"/>
    <property type="match status" value="1"/>
</dbReference>